<dbReference type="SUPFAM" id="SSF51735">
    <property type="entry name" value="NAD(P)-binding Rossmann-fold domains"/>
    <property type="match status" value="1"/>
</dbReference>
<evidence type="ECO:0000256" key="1">
    <source>
        <dbReference type="ARBA" id="ARBA00004450"/>
    </source>
</evidence>
<dbReference type="PANTHER" id="PTHR14097:SF7">
    <property type="entry name" value="OXIDOREDUCTASE HTATIP2"/>
    <property type="match status" value="1"/>
</dbReference>
<comment type="similarity">
    <text evidence="2">Belongs to the FMP52 family.</text>
</comment>
<evidence type="ECO:0000256" key="4">
    <source>
        <dbReference type="ARBA" id="ARBA00023136"/>
    </source>
</evidence>
<sequence length="237" mass="26784">MSPADRSALILGVTGPVGKTLLIDLLKSGTFKTVTTIGRKEFEYNGPNKETLVQKVVNFEKLDEYKEAFTGPFDTVFCTLGTNRAETGSAEDYLIKTEKDYVINAAKLIKQQNPSANLQFLYCSSAGAYLYMPIKTEIEQELTEIGFTKVSIFRPGLLKTDKIRDTASYIERWFVTFINWFDYMFPKKAIVHVEIVSKAIRRFATEDVEGVDIDSTIKDNGTLVEEINHKQIHEIGN</sequence>
<dbReference type="GO" id="GO:0051170">
    <property type="term" value="P:import into nucleus"/>
    <property type="evidence" value="ECO:0007669"/>
    <property type="project" value="TreeGrafter"/>
</dbReference>
<dbReference type="InterPro" id="IPR036291">
    <property type="entry name" value="NAD(P)-bd_dom_sf"/>
</dbReference>
<keyword evidence="4" id="KW-0472">Membrane</keyword>
<evidence type="ECO:0000256" key="3">
    <source>
        <dbReference type="ARBA" id="ARBA00023128"/>
    </source>
</evidence>
<keyword evidence="3" id="KW-0496">Mitochondrion</keyword>
<dbReference type="Gene3D" id="3.40.50.720">
    <property type="entry name" value="NAD(P)-binding Rossmann-like Domain"/>
    <property type="match status" value="1"/>
</dbReference>
<gene>
    <name evidence="6" type="ORF">C1645_816168</name>
</gene>
<dbReference type="InterPro" id="IPR001509">
    <property type="entry name" value="Epimerase_deHydtase"/>
</dbReference>
<reference evidence="6 7" key="1">
    <citation type="submission" date="2018-06" db="EMBL/GenBank/DDBJ databases">
        <title>Comparative genomics reveals the genomic features of Rhizophagus irregularis, R. cerebriforme, R. diaphanum and Gigaspora rosea, and their symbiotic lifestyle signature.</title>
        <authorList>
            <person name="Morin E."/>
            <person name="San Clemente H."/>
            <person name="Chen E.C.H."/>
            <person name="De La Providencia I."/>
            <person name="Hainaut M."/>
            <person name="Kuo A."/>
            <person name="Kohler A."/>
            <person name="Murat C."/>
            <person name="Tang N."/>
            <person name="Roy S."/>
            <person name="Loubradou J."/>
            <person name="Henrissat B."/>
            <person name="Grigoriev I.V."/>
            <person name="Corradi N."/>
            <person name="Roux C."/>
            <person name="Martin F.M."/>
        </authorList>
    </citation>
    <scope>NUCLEOTIDE SEQUENCE [LARGE SCALE GENOMIC DNA]</scope>
    <source>
        <strain evidence="6 7">DAOM 227022</strain>
    </source>
</reference>
<name>A0A397THF7_9GLOM</name>
<accession>A0A397THF7</accession>
<dbReference type="Proteomes" id="UP000265703">
    <property type="component" value="Unassembled WGS sequence"/>
</dbReference>
<keyword evidence="7" id="KW-1185">Reference proteome</keyword>
<dbReference type="EMBL" id="QKYT01000054">
    <property type="protein sequence ID" value="RIA95867.1"/>
    <property type="molecule type" value="Genomic_DNA"/>
</dbReference>
<dbReference type="PANTHER" id="PTHR14097">
    <property type="entry name" value="OXIDOREDUCTASE HTATIP2"/>
    <property type="match status" value="1"/>
</dbReference>
<feature type="domain" description="NAD-dependent epimerase/dehydratase" evidence="5">
    <location>
        <begin position="8"/>
        <end position="129"/>
    </location>
</feature>
<dbReference type="Pfam" id="PF01370">
    <property type="entry name" value="Epimerase"/>
    <property type="match status" value="1"/>
</dbReference>
<dbReference type="AlphaFoldDB" id="A0A397THF7"/>
<comment type="caution">
    <text evidence="6">The sequence shown here is derived from an EMBL/GenBank/DDBJ whole genome shotgun (WGS) entry which is preliminary data.</text>
</comment>
<dbReference type="OrthoDB" id="430436at2759"/>
<evidence type="ECO:0000259" key="5">
    <source>
        <dbReference type="Pfam" id="PF01370"/>
    </source>
</evidence>
<dbReference type="GO" id="GO:0005741">
    <property type="term" value="C:mitochondrial outer membrane"/>
    <property type="evidence" value="ECO:0007669"/>
    <property type="project" value="UniProtKB-SubCell"/>
</dbReference>
<dbReference type="STRING" id="658196.A0A397THF7"/>
<organism evidence="6 7">
    <name type="scientific">Glomus cerebriforme</name>
    <dbReference type="NCBI Taxonomy" id="658196"/>
    <lineage>
        <taxon>Eukaryota</taxon>
        <taxon>Fungi</taxon>
        <taxon>Fungi incertae sedis</taxon>
        <taxon>Mucoromycota</taxon>
        <taxon>Glomeromycotina</taxon>
        <taxon>Glomeromycetes</taxon>
        <taxon>Glomerales</taxon>
        <taxon>Glomeraceae</taxon>
        <taxon>Glomus</taxon>
    </lineage>
</organism>
<comment type="subcellular location">
    <subcellularLocation>
        <location evidence="1">Mitochondrion outer membrane</location>
        <topology evidence="1">Peripheral membrane protein</topology>
    </subcellularLocation>
</comment>
<proteinExistence type="inferred from homology"/>
<protein>
    <recommendedName>
        <fullName evidence="5">NAD-dependent epimerase/dehydratase domain-containing protein</fullName>
    </recommendedName>
</protein>
<evidence type="ECO:0000256" key="2">
    <source>
        <dbReference type="ARBA" id="ARBA00006617"/>
    </source>
</evidence>
<evidence type="ECO:0000313" key="6">
    <source>
        <dbReference type="EMBL" id="RIA95867.1"/>
    </source>
</evidence>
<evidence type="ECO:0000313" key="7">
    <source>
        <dbReference type="Proteomes" id="UP000265703"/>
    </source>
</evidence>